<evidence type="ECO:0000313" key="10">
    <source>
        <dbReference type="Proteomes" id="UP000606044"/>
    </source>
</evidence>
<evidence type="ECO:0000256" key="5">
    <source>
        <dbReference type="ARBA" id="ARBA00022989"/>
    </source>
</evidence>
<accession>A0A917F9H4</accession>
<comment type="caution">
    <text evidence="9">The sequence shown here is derived from an EMBL/GenBank/DDBJ whole genome shotgun (WGS) entry which is preliminary data.</text>
</comment>
<evidence type="ECO:0000313" key="9">
    <source>
        <dbReference type="EMBL" id="GGF59714.1"/>
    </source>
</evidence>
<dbReference type="Proteomes" id="UP000606044">
    <property type="component" value="Unassembled WGS sequence"/>
</dbReference>
<keyword evidence="4 7" id="KW-0812">Transmembrane</keyword>
<dbReference type="AlphaFoldDB" id="A0A917F9H4"/>
<proteinExistence type="inferred from homology"/>
<dbReference type="PANTHER" id="PTHR33778">
    <property type="entry name" value="PROTEIN MGTC"/>
    <property type="match status" value="1"/>
</dbReference>
<dbReference type="EMBL" id="BMCT01000002">
    <property type="protein sequence ID" value="GGF59714.1"/>
    <property type="molecule type" value="Genomic_DNA"/>
</dbReference>
<feature type="transmembrane region" description="Helical" evidence="7">
    <location>
        <begin position="99"/>
        <end position="117"/>
    </location>
</feature>
<feature type="transmembrane region" description="Helical" evidence="7">
    <location>
        <begin position="123"/>
        <end position="141"/>
    </location>
</feature>
<gene>
    <name evidence="9" type="ORF">GCM10007301_19320</name>
</gene>
<reference evidence="9" key="1">
    <citation type="journal article" date="2014" name="Int. J. Syst. Evol. Microbiol.">
        <title>Complete genome sequence of Corynebacterium casei LMG S-19264T (=DSM 44701T), isolated from a smear-ripened cheese.</title>
        <authorList>
            <consortium name="US DOE Joint Genome Institute (JGI-PGF)"/>
            <person name="Walter F."/>
            <person name="Albersmeier A."/>
            <person name="Kalinowski J."/>
            <person name="Ruckert C."/>
        </authorList>
    </citation>
    <scope>NUCLEOTIDE SEQUENCE</scope>
    <source>
        <strain evidence="9">CCM 7897</strain>
    </source>
</reference>
<keyword evidence="3" id="KW-1003">Cell membrane</keyword>
<comment type="similarity">
    <text evidence="2 7">Belongs to the MgtC/SapB family.</text>
</comment>
<reference evidence="9" key="2">
    <citation type="submission" date="2020-09" db="EMBL/GenBank/DDBJ databases">
        <authorList>
            <person name="Sun Q."/>
            <person name="Sedlacek I."/>
        </authorList>
    </citation>
    <scope>NUCLEOTIDE SEQUENCE</scope>
    <source>
        <strain evidence="9">CCM 7897</strain>
    </source>
</reference>
<dbReference type="RefSeq" id="WP_188577873.1">
    <property type="nucleotide sequence ID" value="NZ_BMCT01000002.1"/>
</dbReference>
<feature type="transmembrane region" description="Helical" evidence="7">
    <location>
        <begin position="6"/>
        <end position="27"/>
    </location>
</feature>
<dbReference type="InterPro" id="IPR003416">
    <property type="entry name" value="MgtC/SapB/SrpB/YhiD_fam"/>
</dbReference>
<keyword evidence="7" id="KW-0997">Cell inner membrane</keyword>
<evidence type="ECO:0000256" key="7">
    <source>
        <dbReference type="RuleBase" id="RU365041"/>
    </source>
</evidence>
<keyword evidence="10" id="KW-1185">Reference proteome</keyword>
<evidence type="ECO:0000256" key="4">
    <source>
        <dbReference type="ARBA" id="ARBA00022692"/>
    </source>
</evidence>
<comment type="subcellular location">
    <subcellularLocation>
        <location evidence="7">Cell inner membrane</location>
        <topology evidence="7">Multi-pass membrane protein</topology>
    </subcellularLocation>
    <subcellularLocation>
        <location evidence="1">Cell membrane</location>
        <topology evidence="1">Multi-pass membrane protein</topology>
    </subcellularLocation>
</comment>
<dbReference type="Pfam" id="PF02308">
    <property type="entry name" value="MgtC"/>
    <property type="match status" value="1"/>
</dbReference>
<keyword evidence="6 7" id="KW-0472">Membrane</keyword>
<organism evidence="9 10">
    <name type="scientific">Azorhizobium oxalatiphilum</name>
    <dbReference type="NCBI Taxonomy" id="980631"/>
    <lineage>
        <taxon>Bacteria</taxon>
        <taxon>Pseudomonadati</taxon>
        <taxon>Pseudomonadota</taxon>
        <taxon>Alphaproteobacteria</taxon>
        <taxon>Hyphomicrobiales</taxon>
        <taxon>Xanthobacteraceae</taxon>
        <taxon>Azorhizobium</taxon>
    </lineage>
</organism>
<feature type="domain" description="MgtC/SapB/SrpB/YhiD N-terminal" evidence="8">
    <location>
        <begin position="14"/>
        <end position="146"/>
    </location>
</feature>
<dbReference type="PRINTS" id="PR01837">
    <property type="entry name" value="MGTCSAPBPROT"/>
</dbReference>
<dbReference type="InterPro" id="IPR049177">
    <property type="entry name" value="MgtC_SapB_SrpB_YhiD_N"/>
</dbReference>
<dbReference type="GO" id="GO:0005886">
    <property type="term" value="C:plasma membrane"/>
    <property type="evidence" value="ECO:0007669"/>
    <property type="project" value="UniProtKB-SubCell"/>
</dbReference>
<protein>
    <recommendedName>
        <fullName evidence="7">Protein MgtC</fullName>
    </recommendedName>
</protein>
<evidence type="ECO:0000256" key="1">
    <source>
        <dbReference type="ARBA" id="ARBA00004651"/>
    </source>
</evidence>
<dbReference type="PANTHER" id="PTHR33778:SF1">
    <property type="entry name" value="MAGNESIUM TRANSPORTER YHID-RELATED"/>
    <property type="match status" value="1"/>
</dbReference>
<keyword evidence="5 7" id="KW-1133">Transmembrane helix</keyword>
<evidence type="ECO:0000256" key="3">
    <source>
        <dbReference type="ARBA" id="ARBA00022475"/>
    </source>
</evidence>
<feature type="transmembrane region" description="Helical" evidence="7">
    <location>
        <begin position="73"/>
        <end position="92"/>
    </location>
</feature>
<sequence>MPLHADWADIALRLTCAFAASLIIGLDRELHERAAGMRTTILVCLAACFSMICANLLLSQTGKEPGSFVQLDVMRLPLGILTGMGFIGAGAIMRRDDGFVLGVTTAATLWFVTVMGLCFGAGLYLLGGCAFGLAFITLWLLKRVEHHIQHDREARLVVILGREGPSEEELRRLLAHPPFRIRRMAMRLEPDSGRRELRYDLRYSAGVGAPPPALVADLAGRRGVEQVDWEF</sequence>
<evidence type="ECO:0000256" key="2">
    <source>
        <dbReference type="ARBA" id="ARBA00009298"/>
    </source>
</evidence>
<evidence type="ECO:0000259" key="8">
    <source>
        <dbReference type="Pfam" id="PF02308"/>
    </source>
</evidence>
<evidence type="ECO:0000256" key="6">
    <source>
        <dbReference type="ARBA" id="ARBA00023136"/>
    </source>
</evidence>
<feature type="transmembrane region" description="Helical" evidence="7">
    <location>
        <begin position="39"/>
        <end position="58"/>
    </location>
</feature>
<name>A0A917F9H4_9HYPH</name>